<keyword evidence="4" id="KW-1185">Reference proteome</keyword>
<dbReference type="EMBL" id="BQNB010021767">
    <property type="protein sequence ID" value="GJU09880.1"/>
    <property type="molecule type" value="Genomic_DNA"/>
</dbReference>
<proteinExistence type="predicted"/>
<feature type="coiled-coil region" evidence="1">
    <location>
        <begin position="355"/>
        <end position="396"/>
    </location>
</feature>
<accession>A0ABQ5JCV5</accession>
<feature type="compositionally biased region" description="Polar residues" evidence="2">
    <location>
        <begin position="27"/>
        <end position="40"/>
    </location>
</feature>
<sequence>MEAGGKDHTPMLAPSNYFKHTDVDATPATSGNDGTPQQQEPRGEVMETFATLSEDIQKWITAEAEAFTSQESETLDSYYSRFYKMINELVRNQCIVTNHQVNVQFLLQFKPEWQRFVTIVKQNPNLKNISYHKLYDILKQHQNEANEIRAERLARTANPLALVAQQQPIYHPQPNLIHYTQSSSTRSQATIRNRGKAIANSPIPTYDPEINVVRVVNVVGARENVGTKVVQQTGIQFYNCKRDDTDDECEDRELEAHYMYMEKIQEVTPDAADNSGPIFDAEPLQKVNNNDDDYNVFANERQHPEQPKFVNDTYLVAQGDTNITPYSSNISNNGEEANQDDQMLQKERKLLPSLIEHMKIEIDGSKQNNKALESSNKALREANKFLHTKLKRYQDTDFVKNAREKCATAYRLLKEHKVKSKKSSSAYTEKN</sequence>
<reference evidence="3" key="1">
    <citation type="journal article" date="2022" name="Int. J. Mol. Sci.">
        <title>Draft Genome of Tanacetum Coccineum: Genomic Comparison of Closely Related Tanacetum-Family Plants.</title>
        <authorList>
            <person name="Yamashiro T."/>
            <person name="Shiraishi A."/>
            <person name="Nakayama K."/>
            <person name="Satake H."/>
        </authorList>
    </citation>
    <scope>NUCLEOTIDE SEQUENCE</scope>
</reference>
<protein>
    <recommendedName>
        <fullName evidence="5">Gag-Pol polyprotein</fullName>
    </recommendedName>
</protein>
<keyword evidence="1" id="KW-0175">Coiled coil</keyword>
<dbReference type="Proteomes" id="UP001151760">
    <property type="component" value="Unassembled WGS sequence"/>
</dbReference>
<evidence type="ECO:0000313" key="4">
    <source>
        <dbReference type="Proteomes" id="UP001151760"/>
    </source>
</evidence>
<feature type="region of interest" description="Disordered" evidence="2">
    <location>
        <begin position="1"/>
        <end position="43"/>
    </location>
</feature>
<comment type="caution">
    <text evidence="3">The sequence shown here is derived from an EMBL/GenBank/DDBJ whole genome shotgun (WGS) entry which is preliminary data.</text>
</comment>
<name>A0ABQ5JCV5_9ASTR</name>
<evidence type="ECO:0000313" key="3">
    <source>
        <dbReference type="EMBL" id="GJU09880.1"/>
    </source>
</evidence>
<reference evidence="3" key="2">
    <citation type="submission" date="2022-01" db="EMBL/GenBank/DDBJ databases">
        <authorList>
            <person name="Yamashiro T."/>
            <person name="Shiraishi A."/>
            <person name="Satake H."/>
            <person name="Nakayama K."/>
        </authorList>
    </citation>
    <scope>NUCLEOTIDE SEQUENCE</scope>
</reference>
<evidence type="ECO:0000256" key="1">
    <source>
        <dbReference type="SAM" id="Coils"/>
    </source>
</evidence>
<gene>
    <name evidence="3" type="ORF">Tco_1132276</name>
</gene>
<organism evidence="3 4">
    <name type="scientific">Tanacetum coccineum</name>
    <dbReference type="NCBI Taxonomy" id="301880"/>
    <lineage>
        <taxon>Eukaryota</taxon>
        <taxon>Viridiplantae</taxon>
        <taxon>Streptophyta</taxon>
        <taxon>Embryophyta</taxon>
        <taxon>Tracheophyta</taxon>
        <taxon>Spermatophyta</taxon>
        <taxon>Magnoliopsida</taxon>
        <taxon>eudicotyledons</taxon>
        <taxon>Gunneridae</taxon>
        <taxon>Pentapetalae</taxon>
        <taxon>asterids</taxon>
        <taxon>campanulids</taxon>
        <taxon>Asterales</taxon>
        <taxon>Asteraceae</taxon>
        <taxon>Asteroideae</taxon>
        <taxon>Anthemideae</taxon>
        <taxon>Anthemidinae</taxon>
        <taxon>Tanacetum</taxon>
    </lineage>
</organism>
<evidence type="ECO:0008006" key="5">
    <source>
        <dbReference type="Google" id="ProtNLM"/>
    </source>
</evidence>
<evidence type="ECO:0000256" key="2">
    <source>
        <dbReference type="SAM" id="MobiDB-lite"/>
    </source>
</evidence>